<dbReference type="EMBL" id="CP137080">
    <property type="protein sequence ID" value="WOQ69465.1"/>
    <property type="molecule type" value="Genomic_DNA"/>
</dbReference>
<evidence type="ECO:0000313" key="3">
    <source>
        <dbReference type="Proteomes" id="UP001329313"/>
    </source>
</evidence>
<dbReference type="Pfam" id="PF01593">
    <property type="entry name" value="Amino_oxidase"/>
    <property type="match status" value="1"/>
</dbReference>
<accession>A0AAU0MH10</accession>
<protein>
    <submittedName>
        <fullName evidence="2">FAD-dependent oxidoreductase</fullName>
    </submittedName>
</protein>
<proteinExistence type="predicted"/>
<sequence length="500" mass="50258">MSGSPGGAVGLRERAAATRVVVIGGGVAGLVAALECAKVGLTVTVLEEGAAPGGAVRRADVGGLALDVGAESYATRGGHVRALIDELGIGDRVVAPAGGRAWLAGIPGVGAAPMPAGGVLGIPENPFAPDVRRVIGWPGAWRAYVDRLRPVLTIGHEHSLATLVRSRMGARVLDRLVAPVVQGVYSARPEDIDVDAAAPGLNAALTRAGSLSGAVAALRGGKPAAAPGAAVNGLEGGMSTLVDALVRRLGELDVELRTNSEAVAFERAQGGWRVDVAERTVRDAEAPDADSLGSDPSSLFADVVVVAVPEDAARRLLAPVVPELPAAGERPAPVVEVVTLVVDAPALDDAPRGSGVLCVPGAHTAKALTHVTAKWPWVAAAAGAGRHVVRVSFGAQGEAPATAALDEDGAARLALAEASALLGVDLPASVLVAARRERYEQSQPASVIGQADAAARARAAVGEHEGLGVVGAWIAGTGLAQVIPDAVAEADRLRHGALWA</sequence>
<dbReference type="KEGG" id="mliy:RYJ27_12325"/>
<dbReference type="AlphaFoldDB" id="A0AAU0MH10"/>
<dbReference type="InterPro" id="IPR036188">
    <property type="entry name" value="FAD/NAD-bd_sf"/>
</dbReference>
<evidence type="ECO:0000259" key="1">
    <source>
        <dbReference type="Pfam" id="PF01593"/>
    </source>
</evidence>
<dbReference type="InterPro" id="IPR050464">
    <property type="entry name" value="Zeta_carotene_desat/Oxidored"/>
</dbReference>
<feature type="domain" description="Amine oxidase" evidence="1">
    <location>
        <begin position="27"/>
        <end position="490"/>
    </location>
</feature>
<dbReference type="Gene3D" id="1.10.3110.10">
    <property type="entry name" value="protoporphyrinogen ix oxidase, domain 3"/>
    <property type="match status" value="1"/>
</dbReference>
<dbReference type="InterPro" id="IPR002937">
    <property type="entry name" value="Amino_oxidase"/>
</dbReference>
<dbReference type="PANTHER" id="PTHR42923">
    <property type="entry name" value="PROTOPORPHYRINOGEN OXIDASE"/>
    <property type="match status" value="1"/>
</dbReference>
<gene>
    <name evidence="2" type="ORF">RYJ27_12325</name>
</gene>
<name>A0AAU0MH10_9MICO</name>
<dbReference type="PRINTS" id="PR00411">
    <property type="entry name" value="PNDRDTASEI"/>
</dbReference>
<dbReference type="Proteomes" id="UP001329313">
    <property type="component" value="Chromosome"/>
</dbReference>
<dbReference type="Gene3D" id="3.90.660.20">
    <property type="entry name" value="Protoporphyrinogen oxidase, mitochondrial, domain 2"/>
    <property type="match status" value="1"/>
</dbReference>
<dbReference type="GO" id="GO:0016491">
    <property type="term" value="F:oxidoreductase activity"/>
    <property type="evidence" value="ECO:0007669"/>
    <property type="project" value="InterPro"/>
</dbReference>
<dbReference type="SUPFAM" id="SSF51905">
    <property type="entry name" value="FAD/NAD(P)-binding domain"/>
    <property type="match status" value="1"/>
</dbReference>
<dbReference type="RefSeq" id="WP_330170588.1">
    <property type="nucleotide sequence ID" value="NZ_CP137080.1"/>
</dbReference>
<reference evidence="2 3" key="1">
    <citation type="submission" date="2023-10" db="EMBL/GenBank/DDBJ databases">
        <title>Y20.</title>
        <authorList>
            <person name="Zhang G."/>
            <person name="Ding Y."/>
        </authorList>
    </citation>
    <scope>NUCLEOTIDE SEQUENCE [LARGE SCALE GENOMIC DNA]</scope>
    <source>
        <strain evidence="2 3">Y20</strain>
    </source>
</reference>
<dbReference type="Gene3D" id="3.50.50.60">
    <property type="entry name" value="FAD/NAD(P)-binding domain"/>
    <property type="match status" value="1"/>
</dbReference>
<organism evidence="2 3">
    <name type="scientific">Microbacterium limosum</name>
    <dbReference type="NCBI Taxonomy" id="3079935"/>
    <lineage>
        <taxon>Bacteria</taxon>
        <taxon>Bacillati</taxon>
        <taxon>Actinomycetota</taxon>
        <taxon>Actinomycetes</taxon>
        <taxon>Micrococcales</taxon>
        <taxon>Microbacteriaceae</taxon>
        <taxon>Microbacterium</taxon>
    </lineage>
</organism>
<evidence type="ECO:0000313" key="2">
    <source>
        <dbReference type="EMBL" id="WOQ69465.1"/>
    </source>
</evidence>
<keyword evidence="3" id="KW-1185">Reference proteome</keyword>